<reference evidence="1 2" key="1">
    <citation type="journal article" date="2015" name="Genome Announc.">
        <title>Complete Genome Sequence of Steroid-Transforming Nocardioides simplex VKM Ac-2033D.</title>
        <authorList>
            <person name="Shtratnikova V.Y."/>
            <person name="Schelkunov M.I."/>
            <person name="Pekov Y.A."/>
            <person name="Fokina V.V."/>
            <person name="Logacheva M.D."/>
            <person name="Sokolov S.L."/>
            <person name="Bragin E.Y."/>
            <person name="Ashapkin V.V."/>
            <person name="Donova M.V."/>
        </authorList>
    </citation>
    <scope>NUCLEOTIDE SEQUENCE [LARGE SCALE GENOMIC DNA]</scope>
    <source>
        <strain evidence="1 2">VKM Ac-2033D</strain>
    </source>
</reference>
<dbReference type="Proteomes" id="UP000030300">
    <property type="component" value="Chromosome"/>
</dbReference>
<dbReference type="AlphaFoldDB" id="A0A0A1DIG5"/>
<accession>A0A0A1DIG5</accession>
<keyword evidence="2" id="KW-1185">Reference proteome</keyword>
<sequence>MWATVAGTLGFLGSAVIGAAPDVDKGDPVTPELVDALPTGAFHLALVCGYLAVAALVVLAGLWRRNVEQRFPGSVGASIVQAGLVASAAGLSLAYGWKGALSRYLEAGPERATFDERGTFVYFMLTDFSPFVAWLGVTIACVALAWMAWREALVSRVLGTTVGVVAGVFLAGALVTGIPGLPAIGSLLLVVLGPWLTFGRHAGIERVAR</sequence>
<protein>
    <submittedName>
        <fullName evidence="1">Uncharacterized protein</fullName>
    </submittedName>
</protein>
<dbReference type="HOGENOM" id="CLU_1154998_0_0_11"/>
<evidence type="ECO:0000313" key="1">
    <source>
        <dbReference type="EMBL" id="AIY17079.1"/>
    </source>
</evidence>
<evidence type="ECO:0000313" key="2">
    <source>
        <dbReference type="Proteomes" id="UP000030300"/>
    </source>
</evidence>
<dbReference type="eggNOG" id="ENOG503416Y">
    <property type="taxonomic scope" value="Bacteria"/>
</dbReference>
<dbReference type="STRING" id="2045.KR76_10560"/>
<name>A0A0A1DIG5_NOCSI</name>
<proteinExistence type="predicted"/>
<organism evidence="1 2">
    <name type="scientific">Nocardioides simplex</name>
    <name type="common">Arthrobacter simplex</name>
    <dbReference type="NCBI Taxonomy" id="2045"/>
    <lineage>
        <taxon>Bacteria</taxon>
        <taxon>Bacillati</taxon>
        <taxon>Actinomycetota</taxon>
        <taxon>Actinomycetes</taxon>
        <taxon>Propionibacteriales</taxon>
        <taxon>Nocardioidaceae</taxon>
        <taxon>Pimelobacter</taxon>
    </lineage>
</organism>
<dbReference type="KEGG" id="psim:KR76_10560"/>
<dbReference type="EMBL" id="CP009896">
    <property type="protein sequence ID" value="AIY17079.1"/>
    <property type="molecule type" value="Genomic_DNA"/>
</dbReference>
<gene>
    <name evidence="1" type="ORF">KR76_10560</name>
</gene>